<proteinExistence type="predicted"/>
<reference evidence="2" key="2">
    <citation type="journal article" date="2021" name="PeerJ">
        <title>Extensive microbial diversity within the chicken gut microbiome revealed by metagenomics and culture.</title>
        <authorList>
            <person name="Gilroy R."/>
            <person name="Ravi A."/>
            <person name="Getino M."/>
            <person name="Pursley I."/>
            <person name="Horton D.L."/>
            <person name="Alikhan N.F."/>
            <person name="Baker D."/>
            <person name="Gharbi K."/>
            <person name="Hall N."/>
            <person name="Watson M."/>
            <person name="Adriaenssens E.M."/>
            <person name="Foster-Nyarko E."/>
            <person name="Jarju S."/>
            <person name="Secka A."/>
            <person name="Antonio M."/>
            <person name="Oren A."/>
            <person name="Chaudhuri R.R."/>
            <person name="La Ragione R."/>
            <person name="Hildebrand F."/>
            <person name="Pallen M.J."/>
        </authorList>
    </citation>
    <scope>NUCLEOTIDE SEQUENCE</scope>
    <source>
        <strain evidence="2">ChiBcec15-4380</strain>
    </source>
</reference>
<keyword evidence="1" id="KW-0812">Transmembrane</keyword>
<dbReference type="Proteomes" id="UP000824239">
    <property type="component" value="Unassembled WGS sequence"/>
</dbReference>
<sequence>MKLKDRIRIVLEILLVIAAAAAVIFNFSTQREIVYISSMIAFFAAITYLVRDIAAIKKQK</sequence>
<dbReference type="EMBL" id="DVHE01000073">
    <property type="protein sequence ID" value="HIR51490.1"/>
    <property type="molecule type" value="Genomic_DNA"/>
</dbReference>
<evidence type="ECO:0000313" key="3">
    <source>
        <dbReference type="Proteomes" id="UP000824239"/>
    </source>
</evidence>
<keyword evidence="1" id="KW-0472">Membrane</keyword>
<comment type="caution">
    <text evidence="2">The sequence shown here is derived from an EMBL/GenBank/DDBJ whole genome shotgun (WGS) entry which is preliminary data.</text>
</comment>
<protein>
    <submittedName>
        <fullName evidence="2">Uncharacterized protein</fullName>
    </submittedName>
</protein>
<feature type="transmembrane region" description="Helical" evidence="1">
    <location>
        <begin position="7"/>
        <end position="27"/>
    </location>
</feature>
<reference evidence="2" key="1">
    <citation type="submission" date="2020-10" db="EMBL/GenBank/DDBJ databases">
        <authorList>
            <person name="Gilroy R."/>
        </authorList>
    </citation>
    <scope>NUCLEOTIDE SEQUENCE</scope>
    <source>
        <strain evidence="2">ChiBcec15-4380</strain>
    </source>
</reference>
<gene>
    <name evidence="2" type="ORF">IAA53_09520</name>
</gene>
<evidence type="ECO:0000313" key="2">
    <source>
        <dbReference type="EMBL" id="HIR51490.1"/>
    </source>
</evidence>
<feature type="transmembrane region" description="Helical" evidence="1">
    <location>
        <begin position="33"/>
        <end position="50"/>
    </location>
</feature>
<evidence type="ECO:0000256" key="1">
    <source>
        <dbReference type="SAM" id="Phobius"/>
    </source>
</evidence>
<organism evidence="2 3">
    <name type="scientific">Candidatus Avoscillospira avicola</name>
    <dbReference type="NCBI Taxonomy" id="2840706"/>
    <lineage>
        <taxon>Bacteria</taxon>
        <taxon>Bacillati</taxon>
        <taxon>Bacillota</taxon>
        <taxon>Clostridia</taxon>
        <taxon>Eubacteriales</taxon>
        <taxon>Oscillospiraceae</taxon>
        <taxon>Oscillospiraceae incertae sedis</taxon>
        <taxon>Candidatus Avoscillospira</taxon>
    </lineage>
</organism>
<accession>A0A9D1IY49</accession>
<dbReference type="AlphaFoldDB" id="A0A9D1IY49"/>
<keyword evidence="1" id="KW-1133">Transmembrane helix</keyword>
<name>A0A9D1IY49_9FIRM</name>